<keyword evidence="2" id="KW-1185">Reference proteome</keyword>
<name>A0ABP0P6K4_9DINO</name>
<sequence>MPPTPGILNPSHSHETPVSLRQVFWSDEVARKIEADFQALPEAPKHDQALLDFMKNDCDFAMEHADGSFMDHLQFCYEYSVAHFKNRPPRVLFLHSIMGVGTNYFPMQVEKLPKLQALLSEEEFKHIEAFPSILRLLINFDLVQEFLDAGPAKVAENFDGIKFHRVIDNKKLSLDADSFWVHLNYQLIHLMDFLPIADWQARMDDTYMDLFLVLFEFMKDAGKLQAHVDLDLGPVENPTGNSTPTTLVGFLMNRVVPSSLKRRVRKKEIVKYSTEVGHSLDYEILWKGNSNL</sequence>
<evidence type="ECO:0000313" key="2">
    <source>
        <dbReference type="Proteomes" id="UP001642464"/>
    </source>
</evidence>
<proteinExistence type="predicted"/>
<organism evidence="1 2">
    <name type="scientific">Durusdinium trenchii</name>
    <dbReference type="NCBI Taxonomy" id="1381693"/>
    <lineage>
        <taxon>Eukaryota</taxon>
        <taxon>Sar</taxon>
        <taxon>Alveolata</taxon>
        <taxon>Dinophyceae</taxon>
        <taxon>Suessiales</taxon>
        <taxon>Symbiodiniaceae</taxon>
        <taxon>Durusdinium</taxon>
    </lineage>
</organism>
<gene>
    <name evidence="1" type="ORF">SCF082_LOCUS35408</name>
</gene>
<accession>A0ABP0P6K4</accession>
<dbReference type="Proteomes" id="UP001642464">
    <property type="component" value="Unassembled WGS sequence"/>
</dbReference>
<dbReference type="EMBL" id="CAXAMM010033625">
    <property type="protein sequence ID" value="CAK9071665.1"/>
    <property type="molecule type" value="Genomic_DNA"/>
</dbReference>
<reference evidence="1 2" key="1">
    <citation type="submission" date="2024-02" db="EMBL/GenBank/DDBJ databases">
        <authorList>
            <person name="Chen Y."/>
            <person name="Shah S."/>
            <person name="Dougan E. K."/>
            <person name="Thang M."/>
            <person name="Chan C."/>
        </authorList>
    </citation>
    <scope>NUCLEOTIDE SEQUENCE [LARGE SCALE GENOMIC DNA]</scope>
</reference>
<evidence type="ECO:0000313" key="1">
    <source>
        <dbReference type="EMBL" id="CAK9071665.1"/>
    </source>
</evidence>
<protein>
    <submittedName>
        <fullName evidence="1">Uncharacterized protein</fullName>
    </submittedName>
</protein>
<comment type="caution">
    <text evidence="1">The sequence shown here is derived from an EMBL/GenBank/DDBJ whole genome shotgun (WGS) entry which is preliminary data.</text>
</comment>